<organism evidence="1 2">
    <name type="scientific">Oxobacter pfennigii</name>
    <dbReference type="NCBI Taxonomy" id="36849"/>
    <lineage>
        <taxon>Bacteria</taxon>
        <taxon>Bacillati</taxon>
        <taxon>Bacillota</taxon>
        <taxon>Clostridia</taxon>
        <taxon>Eubacteriales</taxon>
        <taxon>Clostridiaceae</taxon>
        <taxon>Oxobacter</taxon>
    </lineage>
</organism>
<dbReference type="RefSeq" id="WP_054876927.1">
    <property type="nucleotide sequence ID" value="NZ_LKET01000068.1"/>
</dbReference>
<proteinExistence type="predicted"/>
<dbReference type="STRING" id="36849.OXPF_39660"/>
<dbReference type="OrthoDB" id="1937916at2"/>
<comment type="caution">
    <text evidence="1">The sequence shown here is derived from an EMBL/GenBank/DDBJ whole genome shotgun (WGS) entry which is preliminary data.</text>
</comment>
<evidence type="ECO:0000313" key="1">
    <source>
        <dbReference type="EMBL" id="KPU42187.1"/>
    </source>
</evidence>
<dbReference type="EMBL" id="LKET01000068">
    <property type="protein sequence ID" value="KPU42187.1"/>
    <property type="molecule type" value="Genomic_DNA"/>
</dbReference>
<gene>
    <name evidence="1" type="ORF">OXPF_39660</name>
</gene>
<sequence length="89" mass="10113">MTARCTCCKKHWNISIYQQVPKSGYVCPRCRSRKKESVKGGDKVEWVNVDHAVLYILRSFSGESLVKALVRLLGKKTVQEIVDKCEAVI</sequence>
<reference evidence="1 2" key="1">
    <citation type="submission" date="2015-09" db="EMBL/GenBank/DDBJ databases">
        <title>Genome sequence of Oxobacter pfennigii DSM 3222.</title>
        <authorList>
            <person name="Poehlein A."/>
            <person name="Bengelsdorf F.R."/>
            <person name="Schiel-Bengelsdorf B."/>
            <person name="Duerre P."/>
            <person name="Daniel R."/>
        </authorList>
    </citation>
    <scope>NUCLEOTIDE SEQUENCE [LARGE SCALE GENOMIC DNA]</scope>
    <source>
        <strain evidence="1 2">DSM 3222</strain>
    </source>
</reference>
<protein>
    <submittedName>
        <fullName evidence="1">Uncharacterized protein</fullName>
    </submittedName>
</protein>
<name>A0A0P8W1A7_9CLOT</name>
<dbReference type="AlphaFoldDB" id="A0A0P8W1A7"/>
<keyword evidence="2" id="KW-1185">Reference proteome</keyword>
<dbReference type="Proteomes" id="UP000050326">
    <property type="component" value="Unassembled WGS sequence"/>
</dbReference>
<accession>A0A0P8W1A7</accession>
<evidence type="ECO:0000313" key="2">
    <source>
        <dbReference type="Proteomes" id="UP000050326"/>
    </source>
</evidence>